<dbReference type="Proteomes" id="UP000006622">
    <property type="component" value="Chromosome"/>
</dbReference>
<dbReference type="InterPro" id="IPR023765">
    <property type="entry name" value="SBP_5_CS"/>
</dbReference>
<dbReference type="GO" id="GO:1904680">
    <property type="term" value="F:peptide transmembrane transporter activity"/>
    <property type="evidence" value="ECO:0007669"/>
    <property type="project" value="TreeGrafter"/>
</dbReference>
<dbReference type="InterPro" id="IPR039424">
    <property type="entry name" value="SBP_5"/>
</dbReference>
<dbReference type="CDD" id="cd08490">
    <property type="entry name" value="PBP2_NikA_DppA_OppA_like_3"/>
    <property type="match status" value="1"/>
</dbReference>
<evidence type="ECO:0000256" key="2">
    <source>
        <dbReference type="ARBA" id="ARBA00005695"/>
    </source>
</evidence>
<comment type="similarity">
    <text evidence="2">Belongs to the bacterial solute-binding protein 5 family.</text>
</comment>
<evidence type="ECO:0000256" key="3">
    <source>
        <dbReference type="ARBA" id="ARBA00022448"/>
    </source>
</evidence>
<comment type="subcellular location">
    <subcellularLocation>
        <location evidence="1">Cell envelope</location>
    </subcellularLocation>
</comment>
<dbReference type="GeneID" id="10821807"/>
<dbReference type="InterPro" id="IPR030678">
    <property type="entry name" value="Peptide/Ni-bd"/>
</dbReference>
<organism evidence="6 7">
    <name type="scientific">Methanosalsum zhilinae (strain DSM 4017 / NBRC 107636 / OCM 62 / WeN5)</name>
    <name type="common">Methanohalophilus zhilinae</name>
    <dbReference type="NCBI Taxonomy" id="679901"/>
    <lineage>
        <taxon>Archaea</taxon>
        <taxon>Methanobacteriati</taxon>
        <taxon>Methanobacteriota</taxon>
        <taxon>Stenosarchaea group</taxon>
        <taxon>Methanomicrobia</taxon>
        <taxon>Methanosarcinales</taxon>
        <taxon>Methanosarcinaceae</taxon>
        <taxon>Methanosalsum</taxon>
    </lineage>
</organism>
<sequence precursor="true">MKYSYRPIICSVFAVLLVVLCISGCLGDNGDTEQNGIEGSHESVLRIAQTFGPSHSLDPASDWVGWYVRQAGIYETLFSYDENMELVPELATGYEAIDEVTWEVRLRDDVKFHDGTPMDADAVVYSIERVMNPDNRRSSQYRFIEDVYAVDNYTVHIVTQKAYAPTIASLTDPIVSIVNPNVDNLAGNPSGTGPFIYSSFNPDIRLEVKKNENYWGDLARVDRVVIEYVSDPLTRALKIEGRDVHIADSIPPSEVARLDARPHLKMVNEETMRTAFMYVNTNKEPLDDVRVRQAISHAINREQVVNAALEGFGGSPAIGMFPSNFMWSANDEIEPYHHDTDKALELLSEAGIEDTTGDGRLEYNGEPFTIDIKTYSARPELRPAAEVMAIQLKSIGIESKAVTLESGALSADMNNGNYDLALYAWGIAPTGDPDYFLTQHFESGNTYAEWTGYSNPDVDEWLSIARTDPDENVRMEYYNKVQKQVHEDCPQLFVFYYKKTVGLADEVDGFVLYPNEITVLTNNIGI</sequence>
<dbReference type="HOGENOM" id="CLU_017028_7_5_2"/>
<evidence type="ECO:0000313" key="7">
    <source>
        <dbReference type="Proteomes" id="UP000006622"/>
    </source>
</evidence>
<evidence type="ECO:0000259" key="5">
    <source>
        <dbReference type="Pfam" id="PF00496"/>
    </source>
</evidence>
<dbReference type="PANTHER" id="PTHR30290:SF10">
    <property type="entry name" value="PERIPLASMIC OLIGOPEPTIDE-BINDING PROTEIN-RELATED"/>
    <property type="match status" value="1"/>
</dbReference>
<protein>
    <submittedName>
        <fullName evidence="6">Extracellular solute-binding protein family 5</fullName>
    </submittedName>
</protein>
<gene>
    <name evidence="6" type="ordered locus">Mzhil_0209</name>
</gene>
<dbReference type="GO" id="GO:0043190">
    <property type="term" value="C:ATP-binding cassette (ABC) transporter complex"/>
    <property type="evidence" value="ECO:0007669"/>
    <property type="project" value="InterPro"/>
</dbReference>
<dbReference type="SUPFAM" id="SSF53850">
    <property type="entry name" value="Periplasmic binding protein-like II"/>
    <property type="match status" value="1"/>
</dbReference>
<evidence type="ECO:0000256" key="1">
    <source>
        <dbReference type="ARBA" id="ARBA00004196"/>
    </source>
</evidence>
<dbReference type="PROSITE" id="PS01040">
    <property type="entry name" value="SBP_BACTERIAL_5"/>
    <property type="match status" value="1"/>
</dbReference>
<keyword evidence="7" id="KW-1185">Reference proteome</keyword>
<dbReference type="GO" id="GO:0042597">
    <property type="term" value="C:periplasmic space"/>
    <property type="evidence" value="ECO:0007669"/>
    <property type="project" value="UniProtKB-ARBA"/>
</dbReference>
<dbReference type="EMBL" id="CP002101">
    <property type="protein sequence ID" value="AEH60087.1"/>
    <property type="molecule type" value="Genomic_DNA"/>
</dbReference>
<dbReference type="STRING" id="679901.Mzhil_0209"/>
<proteinExistence type="inferred from homology"/>
<dbReference type="GO" id="GO:0015833">
    <property type="term" value="P:peptide transport"/>
    <property type="evidence" value="ECO:0007669"/>
    <property type="project" value="TreeGrafter"/>
</dbReference>
<keyword evidence="4" id="KW-0732">Signal</keyword>
<dbReference type="InterPro" id="IPR000914">
    <property type="entry name" value="SBP_5_dom"/>
</dbReference>
<evidence type="ECO:0000256" key="4">
    <source>
        <dbReference type="ARBA" id="ARBA00022729"/>
    </source>
</evidence>
<dbReference type="OrthoDB" id="194307at2157"/>
<feature type="domain" description="Solute-binding protein family 5" evidence="5">
    <location>
        <begin position="85"/>
        <end position="446"/>
    </location>
</feature>
<accession>F7XNJ0</accession>
<evidence type="ECO:0000313" key="6">
    <source>
        <dbReference type="EMBL" id="AEH60087.1"/>
    </source>
</evidence>
<dbReference type="Pfam" id="PF00496">
    <property type="entry name" value="SBP_bac_5"/>
    <property type="match status" value="1"/>
</dbReference>
<dbReference type="PIRSF" id="PIRSF002741">
    <property type="entry name" value="MppA"/>
    <property type="match status" value="1"/>
</dbReference>
<dbReference type="AlphaFoldDB" id="F7XNJ0"/>
<dbReference type="PANTHER" id="PTHR30290">
    <property type="entry name" value="PERIPLASMIC BINDING COMPONENT OF ABC TRANSPORTER"/>
    <property type="match status" value="1"/>
</dbReference>
<reference evidence="6" key="1">
    <citation type="submission" date="2010-07" db="EMBL/GenBank/DDBJ databases">
        <title>The complete genome of Methanosalsum zhilinae DSM 4017.</title>
        <authorList>
            <consortium name="US DOE Joint Genome Institute (JGI-PGF)"/>
            <person name="Lucas S."/>
            <person name="Copeland A."/>
            <person name="Lapidus A."/>
            <person name="Glavina del Rio T."/>
            <person name="Dalin E."/>
            <person name="Tice H."/>
            <person name="Bruce D."/>
            <person name="Goodwin L."/>
            <person name="Pitluck S."/>
            <person name="Kyrpides N."/>
            <person name="Mavromatis K."/>
            <person name="Ovchinnikova G."/>
            <person name="Daligault H."/>
            <person name="Detter J.C."/>
            <person name="Han C."/>
            <person name="Tapia R."/>
            <person name="Larimer F."/>
            <person name="Land M."/>
            <person name="Hauser L."/>
            <person name="Markowitz V."/>
            <person name="Cheng J.-F."/>
            <person name="Hugenholtz P."/>
            <person name="Woyke T."/>
            <person name="Wu D."/>
            <person name="Spring S."/>
            <person name="Schueler E."/>
            <person name="Brambilla E."/>
            <person name="Klenk H.-P."/>
            <person name="Eisen J.A."/>
        </authorList>
    </citation>
    <scope>NUCLEOTIDE SEQUENCE</scope>
    <source>
        <strain evidence="6">DSM 4017</strain>
    </source>
</reference>
<dbReference type="RefSeq" id="WP_013897526.1">
    <property type="nucleotide sequence ID" value="NC_015676.1"/>
</dbReference>
<name>F7XNJ0_METZD</name>
<dbReference type="Gene3D" id="3.10.105.10">
    <property type="entry name" value="Dipeptide-binding Protein, Domain 3"/>
    <property type="match status" value="1"/>
</dbReference>
<dbReference type="KEGG" id="mzh:Mzhil_0209"/>
<dbReference type="Gene3D" id="3.40.190.10">
    <property type="entry name" value="Periplasmic binding protein-like II"/>
    <property type="match status" value="1"/>
</dbReference>
<keyword evidence="3" id="KW-0813">Transport</keyword>
<dbReference type="FunFam" id="3.10.105.10:FF:000006">
    <property type="entry name" value="Peptide ABC transporter substrate-binding protein"/>
    <property type="match status" value="1"/>
</dbReference>